<dbReference type="AlphaFoldDB" id="A0A7M1WAT6"/>
<gene>
    <name evidence="1" type="ORF">VP195_00020</name>
</gene>
<evidence type="ECO:0000313" key="1">
    <source>
        <dbReference type="EMBL" id="QOS24160.1"/>
    </source>
</evidence>
<accession>A0A7M1WAT6</accession>
<dbReference type="EMBL" id="MT898262">
    <property type="protein sequence ID" value="QOS24160.1"/>
    <property type="molecule type" value="Genomic_DNA"/>
</dbReference>
<organism evidence="1">
    <name type="scientific">Vibrio parahaemolyticus</name>
    <dbReference type="NCBI Taxonomy" id="670"/>
    <lineage>
        <taxon>Bacteria</taxon>
        <taxon>Pseudomonadati</taxon>
        <taxon>Pseudomonadota</taxon>
        <taxon>Gammaproteobacteria</taxon>
        <taxon>Vibrionales</taxon>
        <taxon>Vibrionaceae</taxon>
        <taxon>Vibrio</taxon>
    </lineage>
</organism>
<protein>
    <submittedName>
        <fullName evidence="1">Uncharacterized protein</fullName>
    </submittedName>
</protein>
<proteinExistence type="predicted"/>
<name>A0A7M1WAT6_VIBPH</name>
<sequence>MIPKVLLEASVESIVTCRLKKIFKYPLLFLVIELKRTPVKLHREWLLTTVLTIGF</sequence>
<reference evidence="1" key="1">
    <citation type="submission" date="2020-08" db="EMBL/GenBank/DDBJ databases">
        <title>Genetic structure, function and evolution of capsule biosynthesis loci in Vibrio parahaemolyticus.</title>
        <authorList>
            <person name="Li L."/>
            <person name="Bian S."/>
        </authorList>
    </citation>
    <scope>NUCLEOTIDE SEQUENCE</scope>
    <source>
        <strain evidence="1">VP195</strain>
    </source>
</reference>